<evidence type="ECO:0000313" key="3">
    <source>
        <dbReference type="Proteomes" id="UP000287601"/>
    </source>
</evidence>
<proteinExistence type="predicted"/>
<sequence length="252" mass="28325">MRDEIIEKISKADGKVGFYYKNLVTGEEIKFNENETFRPASVIKLPIFAEISRRDALKTADMAEKIVIKNSEKVPSCGALTLFTDEPAVDIRTLCNLMIAISDNTATNVLIKRFGIEALNEGFRIMGLEKTRVNRLLFDMEAAAQGKENVVVPQEIGRLLEKIYRKEFVNEEVSEKIAETLLAQQVNHKIPGRLPEEIGVAHKTGDDDGITNDVGIVYAKEPFVIVFLSNETDVPAFEQIIRDVTYQCCQLQ</sequence>
<dbReference type="PANTHER" id="PTHR35333:SF3">
    <property type="entry name" value="BETA-LACTAMASE-TYPE TRANSPEPTIDASE FOLD CONTAINING PROTEIN"/>
    <property type="match status" value="1"/>
</dbReference>
<dbReference type="InterPro" id="IPR000871">
    <property type="entry name" value="Beta-lactam_class-A"/>
</dbReference>
<dbReference type="RefSeq" id="WP_128745095.1">
    <property type="nucleotide sequence ID" value="NZ_CP035281.1"/>
</dbReference>
<accession>A0A410PU39</accession>
<dbReference type="PANTHER" id="PTHR35333">
    <property type="entry name" value="BETA-LACTAMASE"/>
    <property type="match status" value="1"/>
</dbReference>
<dbReference type="AlphaFoldDB" id="A0A410PU39"/>
<feature type="domain" description="Beta-lactamase class A catalytic" evidence="1">
    <location>
        <begin position="17"/>
        <end position="227"/>
    </location>
</feature>
<dbReference type="SUPFAM" id="SSF56601">
    <property type="entry name" value="beta-lactamase/transpeptidase-like"/>
    <property type="match status" value="1"/>
</dbReference>
<dbReference type="EMBL" id="CP035281">
    <property type="protein sequence ID" value="QAT42445.1"/>
    <property type="molecule type" value="Genomic_DNA"/>
</dbReference>
<organism evidence="2 3">
    <name type="scientific">Aminipila luticellarii</name>
    <dbReference type="NCBI Taxonomy" id="2507160"/>
    <lineage>
        <taxon>Bacteria</taxon>
        <taxon>Bacillati</taxon>
        <taxon>Bacillota</taxon>
        <taxon>Clostridia</taxon>
        <taxon>Peptostreptococcales</taxon>
        <taxon>Anaerovoracaceae</taxon>
        <taxon>Aminipila</taxon>
    </lineage>
</organism>
<dbReference type="OrthoDB" id="9775096at2"/>
<name>A0A410PU39_9FIRM</name>
<dbReference type="Proteomes" id="UP000287601">
    <property type="component" value="Chromosome"/>
</dbReference>
<evidence type="ECO:0000259" key="1">
    <source>
        <dbReference type="Pfam" id="PF13354"/>
    </source>
</evidence>
<dbReference type="Gene3D" id="3.40.710.10">
    <property type="entry name" value="DD-peptidase/beta-lactamase superfamily"/>
    <property type="match status" value="1"/>
</dbReference>
<dbReference type="InterPro" id="IPR045155">
    <property type="entry name" value="Beta-lactam_cat"/>
</dbReference>
<reference evidence="2 3" key="1">
    <citation type="submission" date="2019-01" db="EMBL/GenBank/DDBJ databases">
        <title>Draft genomes of a novel of Aminipila strains.</title>
        <authorList>
            <person name="Ma S."/>
        </authorList>
    </citation>
    <scope>NUCLEOTIDE SEQUENCE [LARGE SCALE GENOMIC DNA]</scope>
    <source>
        <strain evidence="3">JN-39</strain>
    </source>
</reference>
<dbReference type="GO" id="GO:0008800">
    <property type="term" value="F:beta-lactamase activity"/>
    <property type="evidence" value="ECO:0007669"/>
    <property type="project" value="InterPro"/>
</dbReference>
<dbReference type="InterPro" id="IPR012338">
    <property type="entry name" value="Beta-lactam/transpept-like"/>
</dbReference>
<evidence type="ECO:0000313" key="2">
    <source>
        <dbReference type="EMBL" id="QAT42445.1"/>
    </source>
</evidence>
<gene>
    <name evidence="2" type="ORF">EQM06_03930</name>
</gene>
<keyword evidence="2" id="KW-0378">Hydrolase</keyword>
<dbReference type="GO" id="GO:0030655">
    <property type="term" value="P:beta-lactam antibiotic catabolic process"/>
    <property type="evidence" value="ECO:0007669"/>
    <property type="project" value="InterPro"/>
</dbReference>
<keyword evidence="3" id="KW-1185">Reference proteome</keyword>
<protein>
    <submittedName>
        <fullName evidence="2">Serine hydrolase</fullName>
    </submittedName>
</protein>
<dbReference type="Pfam" id="PF13354">
    <property type="entry name" value="Beta-lactamase2"/>
    <property type="match status" value="1"/>
</dbReference>
<dbReference type="KEGG" id="amij:EQM06_03930"/>
<dbReference type="GO" id="GO:0046677">
    <property type="term" value="P:response to antibiotic"/>
    <property type="evidence" value="ECO:0007669"/>
    <property type="project" value="InterPro"/>
</dbReference>